<feature type="transmembrane region" description="Helical" evidence="5">
    <location>
        <begin position="194"/>
        <end position="214"/>
    </location>
</feature>
<feature type="transmembrane region" description="Helical" evidence="5">
    <location>
        <begin position="131"/>
        <end position="154"/>
    </location>
</feature>
<dbReference type="InterPro" id="IPR036259">
    <property type="entry name" value="MFS_trans_sf"/>
</dbReference>
<accession>A0AAD4Q3A6</accession>
<dbReference type="AlphaFoldDB" id="A0AAD4Q3A6"/>
<feature type="transmembrane region" description="Helical" evidence="5">
    <location>
        <begin position="74"/>
        <end position="92"/>
    </location>
</feature>
<sequence>MQPSPYLTEGTEADLMREKNQDGVVADSLSLPRESLFLFTICMAQFMTLFGLGQTLGILHNIGDSLAIANSGELSWLVAGYSLTAGTFILVAGRVGDCFGYKNMFLAGMLWTAIWSMISGVSVYANATMLIIARVFQGIGPAFLLPNSLAILGVSYSPGPRKNMAFALFGACAPLGGAAGFIFTALFALTWWPWSFLSTAIALVVFTVLAAVVIPPLPASPHRSKSLLDKLQMLDLPGATTGVAALVLINVAWNQAPSVGWKEPYIPVILALGIICVAVFFLIERRFAPMPLIPFAALTVDILLLIGCVACGWACFGVWVYYVCQFIQELKGASPLLLAAYMSPVAVSGTLASVAVGLLLHLVAPSWIMTFSLTCFTVGSILLATAPVDQTYWAQLFCCMLIIPWGMDTSFPAATVIFSNTVAAEHQGMGASLIATTVNYSISLGLGIAATVERYVKNGDNTEADQLKGYRGALYTGIGFAGLGIILSLAMVMRGLHKSRNTSLPQRDSATCVTENC</sequence>
<feature type="transmembrane region" description="Helical" evidence="5">
    <location>
        <begin position="472"/>
        <end position="493"/>
    </location>
</feature>
<dbReference type="GO" id="GO:0016020">
    <property type="term" value="C:membrane"/>
    <property type="evidence" value="ECO:0007669"/>
    <property type="project" value="UniProtKB-SubCell"/>
</dbReference>
<feature type="domain" description="Major facilitator superfamily (MFS) profile" evidence="6">
    <location>
        <begin position="37"/>
        <end position="496"/>
    </location>
</feature>
<dbReference type="Pfam" id="PF07690">
    <property type="entry name" value="MFS_1"/>
    <property type="match status" value="1"/>
</dbReference>
<keyword evidence="3 5" id="KW-1133">Transmembrane helix</keyword>
<feature type="transmembrane region" description="Helical" evidence="5">
    <location>
        <begin position="392"/>
        <end position="418"/>
    </location>
</feature>
<evidence type="ECO:0000256" key="1">
    <source>
        <dbReference type="ARBA" id="ARBA00004141"/>
    </source>
</evidence>
<dbReference type="InterPro" id="IPR011701">
    <property type="entry name" value="MFS"/>
</dbReference>
<evidence type="ECO:0000256" key="3">
    <source>
        <dbReference type="ARBA" id="ARBA00022989"/>
    </source>
</evidence>
<gene>
    <name evidence="7" type="ORF">BGW36DRAFT_366337</name>
</gene>
<feature type="transmembrane region" description="Helical" evidence="5">
    <location>
        <begin position="295"/>
        <end position="321"/>
    </location>
</feature>
<dbReference type="RefSeq" id="XP_046077495.1">
    <property type="nucleotide sequence ID" value="XM_046214741.1"/>
</dbReference>
<evidence type="ECO:0000256" key="5">
    <source>
        <dbReference type="SAM" id="Phobius"/>
    </source>
</evidence>
<feature type="transmembrane region" description="Helical" evidence="5">
    <location>
        <begin position="341"/>
        <end position="360"/>
    </location>
</feature>
<protein>
    <submittedName>
        <fullName evidence="7">Major facilitator superfamily domain-containing protein</fullName>
    </submittedName>
</protein>
<keyword evidence="8" id="KW-1185">Reference proteome</keyword>
<feature type="transmembrane region" description="Helical" evidence="5">
    <location>
        <begin position="36"/>
        <end position="62"/>
    </location>
</feature>
<dbReference type="SUPFAM" id="SSF103473">
    <property type="entry name" value="MFS general substrate transporter"/>
    <property type="match status" value="1"/>
</dbReference>
<dbReference type="CDD" id="cd17476">
    <property type="entry name" value="MFS_Amf1_MDR_like"/>
    <property type="match status" value="1"/>
</dbReference>
<feature type="transmembrane region" description="Helical" evidence="5">
    <location>
        <begin position="265"/>
        <end position="283"/>
    </location>
</feature>
<feature type="transmembrane region" description="Helical" evidence="5">
    <location>
        <begin position="104"/>
        <end position="125"/>
    </location>
</feature>
<evidence type="ECO:0000259" key="6">
    <source>
        <dbReference type="PROSITE" id="PS50850"/>
    </source>
</evidence>
<comment type="subcellular location">
    <subcellularLocation>
        <location evidence="1">Membrane</location>
        <topology evidence="1">Multi-pass membrane protein</topology>
    </subcellularLocation>
</comment>
<evidence type="ECO:0000313" key="8">
    <source>
        <dbReference type="Proteomes" id="UP001201262"/>
    </source>
</evidence>
<dbReference type="PANTHER" id="PTHR42718">
    <property type="entry name" value="MAJOR FACILITATOR SUPERFAMILY MULTIDRUG TRANSPORTER MFSC"/>
    <property type="match status" value="1"/>
</dbReference>
<dbReference type="PROSITE" id="PS50850">
    <property type="entry name" value="MFS"/>
    <property type="match status" value="1"/>
</dbReference>
<feature type="transmembrane region" description="Helical" evidence="5">
    <location>
        <begin position="430"/>
        <end position="452"/>
    </location>
</feature>
<feature type="transmembrane region" description="Helical" evidence="5">
    <location>
        <begin position="234"/>
        <end position="253"/>
    </location>
</feature>
<evidence type="ECO:0000313" key="7">
    <source>
        <dbReference type="EMBL" id="KAH8704874.1"/>
    </source>
</evidence>
<keyword evidence="2 5" id="KW-0812">Transmembrane</keyword>
<comment type="caution">
    <text evidence="7">The sequence shown here is derived from an EMBL/GenBank/DDBJ whole genome shotgun (WGS) entry which is preliminary data.</text>
</comment>
<organism evidence="7 8">
    <name type="scientific">Talaromyces proteolyticus</name>
    <dbReference type="NCBI Taxonomy" id="1131652"/>
    <lineage>
        <taxon>Eukaryota</taxon>
        <taxon>Fungi</taxon>
        <taxon>Dikarya</taxon>
        <taxon>Ascomycota</taxon>
        <taxon>Pezizomycotina</taxon>
        <taxon>Eurotiomycetes</taxon>
        <taxon>Eurotiomycetidae</taxon>
        <taxon>Eurotiales</taxon>
        <taxon>Trichocomaceae</taxon>
        <taxon>Talaromyces</taxon>
        <taxon>Talaromyces sect. Bacilispori</taxon>
    </lineage>
</organism>
<name>A0AAD4Q3A6_9EURO</name>
<evidence type="ECO:0000256" key="4">
    <source>
        <dbReference type="ARBA" id="ARBA00023136"/>
    </source>
</evidence>
<feature type="transmembrane region" description="Helical" evidence="5">
    <location>
        <begin position="166"/>
        <end position="188"/>
    </location>
</feature>
<dbReference type="EMBL" id="JAJTJA010000001">
    <property type="protein sequence ID" value="KAH8704874.1"/>
    <property type="molecule type" value="Genomic_DNA"/>
</dbReference>
<dbReference type="InterPro" id="IPR020846">
    <property type="entry name" value="MFS_dom"/>
</dbReference>
<dbReference type="PANTHER" id="PTHR42718:SF1">
    <property type="entry name" value="LOW AFFINITY AMMONIUM TRANSPORTER"/>
    <property type="match status" value="1"/>
</dbReference>
<dbReference type="Gene3D" id="1.20.1250.20">
    <property type="entry name" value="MFS general substrate transporter like domains"/>
    <property type="match status" value="2"/>
</dbReference>
<proteinExistence type="predicted"/>
<dbReference type="GeneID" id="70245028"/>
<keyword evidence="4 5" id="KW-0472">Membrane</keyword>
<dbReference type="GO" id="GO:0022857">
    <property type="term" value="F:transmembrane transporter activity"/>
    <property type="evidence" value="ECO:0007669"/>
    <property type="project" value="InterPro"/>
</dbReference>
<reference evidence="7" key="1">
    <citation type="submission" date="2021-12" db="EMBL/GenBank/DDBJ databases">
        <title>Convergent genome expansion in fungi linked to evolution of root-endophyte symbiosis.</title>
        <authorList>
            <consortium name="DOE Joint Genome Institute"/>
            <person name="Ke Y.-H."/>
            <person name="Bonito G."/>
            <person name="Liao H.-L."/>
            <person name="Looney B."/>
            <person name="Rojas-Flechas A."/>
            <person name="Nash J."/>
            <person name="Hameed K."/>
            <person name="Schadt C."/>
            <person name="Martin F."/>
            <person name="Crous P.W."/>
            <person name="Miettinen O."/>
            <person name="Magnuson J.K."/>
            <person name="Labbe J."/>
            <person name="Jacobson D."/>
            <person name="Doktycz M.J."/>
            <person name="Veneault-Fourrey C."/>
            <person name="Kuo A."/>
            <person name="Mondo S."/>
            <person name="Calhoun S."/>
            <person name="Riley R."/>
            <person name="Ohm R."/>
            <person name="LaButti K."/>
            <person name="Andreopoulos B."/>
            <person name="Pangilinan J."/>
            <person name="Nolan M."/>
            <person name="Tritt A."/>
            <person name="Clum A."/>
            <person name="Lipzen A."/>
            <person name="Daum C."/>
            <person name="Barry K."/>
            <person name="Grigoriev I.V."/>
            <person name="Vilgalys R."/>
        </authorList>
    </citation>
    <scope>NUCLEOTIDE SEQUENCE</scope>
    <source>
        <strain evidence="7">PMI_201</strain>
    </source>
</reference>
<feature type="transmembrane region" description="Helical" evidence="5">
    <location>
        <begin position="367"/>
        <end position="386"/>
    </location>
</feature>
<evidence type="ECO:0000256" key="2">
    <source>
        <dbReference type="ARBA" id="ARBA00022692"/>
    </source>
</evidence>
<dbReference type="Proteomes" id="UP001201262">
    <property type="component" value="Unassembled WGS sequence"/>
</dbReference>